<keyword evidence="5" id="KW-1185">Reference proteome</keyword>
<dbReference type="Gene3D" id="3.30.200.20">
    <property type="entry name" value="Phosphorylase Kinase, domain 1"/>
    <property type="match status" value="1"/>
</dbReference>
<dbReference type="InterPro" id="IPR011009">
    <property type="entry name" value="Kinase-like_dom_sf"/>
</dbReference>
<protein>
    <recommendedName>
        <fullName evidence="3">Choline kinase N-terminal domain-containing protein</fullName>
    </recommendedName>
</protein>
<dbReference type="STRING" id="69771.A0A1V6PNU6"/>
<feature type="domain" description="Choline kinase N-terminal" evidence="3">
    <location>
        <begin position="207"/>
        <end position="280"/>
    </location>
</feature>
<dbReference type="PANTHER" id="PTHR22603">
    <property type="entry name" value="CHOLINE/ETHANOALAMINE KINASE"/>
    <property type="match status" value="1"/>
</dbReference>
<dbReference type="InterPro" id="IPR007521">
    <property type="entry name" value="Choline_kin_N"/>
</dbReference>
<name>A0A1V6PNU6_PENDC</name>
<dbReference type="Proteomes" id="UP000191522">
    <property type="component" value="Unassembled WGS sequence"/>
</dbReference>
<dbReference type="CDD" id="cd05157">
    <property type="entry name" value="ETNK_euk"/>
    <property type="match status" value="1"/>
</dbReference>
<feature type="compositionally biased region" description="Basic residues" evidence="2">
    <location>
        <begin position="188"/>
        <end position="200"/>
    </location>
</feature>
<dbReference type="GO" id="GO:0004103">
    <property type="term" value="F:choline kinase activity"/>
    <property type="evidence" value="ECO:0007669"/>
    <property type="project" value="TreeGrafter"/>
</dbReference>
<feature type="region of interest" description="Disordered" evidence="2">
    <location>
        <begin position="305"/>
        <end position="328"/>
    </location>
</feature>
<dbReference type="GO" id="GO:0004305">
    <property type="term" value="F:ethanolamine kinase activity"/>
    <property type="evidence" value="ECO:0007669"/>
    <property type="project" value="TreeGrafter"/>
</dbReference>
<proteinExistence type="inferred from homology"/>
<feature type="region of interest" description="Disordered" evidence="2">
    <location>
        <begin position="124"/>
        <end position="158"/>
    </location>
</feature>
<dbReference type="GO" id="GO:0006646">
    <property type="term" value="P:phosphatidylethanolamine biosynthetic process"/>
    <property type="evidence" value="ECO:0007669"/>
    <property type="project" value="TreeGrafter"/>
</dbReference>
<comment type="similarity">
    <text evidence="1">Belongs to the choline/ethanolamine kinase family.</text>
</comment>
<sequence>MPSFTDDNAGPESEVADSPPISGTGLNIPSLRKALHASATTPASPPDTSYTKRYRAPVAKVTARPPIIPTSMPSALNSQSSTKLDSSTFDDTEQSTKAEEDPQLGLFHQVYDWLQHEKTRRQARKARRAEAISVTTDGTTGSAMGEGEQSEEPHRSSESTFALDKLEKILLQYAAPGNTDALGALHSMKRASRRRPKGLRRGSASESDYTDVEAPVPSVEAWLDNSKTLAYTSSDAADNDIVDSSASSKRGKDREAWTIFKTQIVRLAHTLQIRGWRKVPMENADDIEVIRLSGALTNAVYVVRPPKNLPAPKSENRPGRPVSKKPPPKLLLRIYGPQVEHLIDREKELQILRRLGRKNIGPRVLGTFQNGRFEEYFDARPLRPQELRIPETAKQIAKRMRELHDGVELLQEEREGGPMIFKNWDKWVDRCEQVTTWLDKELESPQNEVKAATEPWRRRGFVCGVPWAMFRRAVDNYRHWLIASCGGIDEIKRQLVFAHNDTQYGNLLRMEPASESPLLLPANEHKQLVVIDFEYSSANTPGVEFANHFTEWCYNYHDEERSWACNNRLYPTPEEQRRFVLTYLTHRPGAAEGSASPAIHGRHATAITPLDLDEGPGGPTSQQAQTYEEELEARVRHLMRQTRLWRVMNSAQWVAWGIVQAKAPGMEEGIAEMTATSIPKDSHESGNGETKTPPLDSDIDEEDGFDYLAYAQDRALFFWSDLLSLNLVNPEELPAPMVEHIRARAVDY</sequence>
<feature type="compositionally biased region" description="Polar residues" evidence="2">
    <location>
        <begin position="71"/>
        <end position="87"/>
    </location>
</feature>
<organism evidence="4 5">
    <name type="scientific">Penicillium decumbens</name>
    <dbReference type="NCBI Taxonomy" id="69771"/>
    <lineage>
        <taxon>Eukaryota</taxon>
        <taxon>Fungi</taxon>
        <taxon>Dikarya</taxon>
        <taxon>Ascomycota</taxon>
        <taxon>Pezizomycotina</taxon>
        <taxon>Eurotiomycetes</taxon>
        <taxon>Eurotiomycetidae</taxon>
        <taxon>Eurotiales</taxon>
        <taxon>Aspergillaceae</taxon>
        <taxon>Penicillium</taxon>
    </lineage>
</organism>
<dbReference type="AlphaFoldDB" id="A0A1V6PNU6"/>
<dbReference type="PANTHER" id="PTHR22603:SF93">
    <property type="entry name" value="RE24176P"/>
    <property type="match status" value="1"/>
</dbReference>
<evidence type="ECO:0000313" key="5">
    <source>
        <dbReference type="Proteomes" id="UP000191522"/>
    </source>
</evidence>
<feature type="compositionally biased region" description="Polar residues" evidence="2">
    <location>
        <begin position="133"/>
        <end position="142"/>
    </location>
</feature>
<comment type="caution">
    <text evidence="4">The sequence shown here is derived from an EMBL/GenBank/DDBJ whole genome shotgun (WGS) entry which is preliminary data.</text>
</comment>
<dbReference type="GO" id="GO:0005737">
    <property type="term" value="C:cytoplasm"/>
    <property type="evidence" value="ECO:0007669"/>
    <property type="project" value="TreeGrafter"/>
</dbReference>
<feature type="compositionally biased region" description="Polar residues" evidence="2">
    <location>
        <begin position="38"/>
        <end position="51"/>
    </location>
</feature>
<dbReference type="Pfam" id="PF04428">
    <property type="entry name" value="Choline_kin_N"/>
    <property type="match status" value="1"/>
</dbReference>
<dbReference type="Gene3D" id="3.90.1200.10">
    <property type="match status" value="1"/>
</dbReference>
<evidence type="ECO:0000256" key="1">
    <source>
        <dbReference type="ARBA" id="ARBA00038211"/>
    </source>
</evidence>
<feature type="region of interest" description="Disordered" evidence="2">
    <location>
        <begin position="1"/>
        <end position="103"/>
    </location>
</feature>
<dbReference type="OrthoDB" id="10267235at2759"/>
<dbReference type="SUPFAM" id="SSF56112">
    <property type="entry name" value="Protein kinase-like (PK-like)"/>
    <property type="match status" value="1"/>
</dbReference>
<evidence type="ECO:0000313" key="4">
    <source>
        <dbReference type="EMBL" id="OQD78710.1"/>
    </source>
</evidence>
<evidence type="ECO:0000259" key="3">
    <source>
        <dbReference type="Pfam" id="PF04428"/>
    </source>
</evidence>
<dbReference type="Pfam" id="PF01633">
    <property type="entry name" value="Choline_kinase"/>
    <property type="match status" value="1"/>
</dbReference>
<gene>
    <name evidence="4" type="ORF">PENDEC_c001G03020</name>
</gene>
<feature type="region of interest" description="Disordered" evidence="2">
    <location>
        <begin position="677"/>
        <end position="699"/>
    </location>
</feature>
<evidence type="ECO:0000256" key="2">
    <source>
        <dbReference type="SAM" id="MobiDB-lite"/>
    </source>
</evidence>
<accession>A0A1V6PNU6</accession>
<reference evidence="5" key="1">
    <citation type="journal article" date="2017" name="Nat. Microbiol.">
        <title>Global analysis of biosynthetic gene clusters reveals vast potential of secondary metabolite production in Penicillium species.</title>
        <authorList>
            <person name="Nielsen J.C."/>
            <person name="Grijseels S."/>
            <person name="Prigent S."/>
            <person name="Ji B."/>
            <person name="Dainat J."/>
            <person name="Nielsen K.F."/>
            <person name="Frisvad J.C."/>
            <person name="Workman M."/>
            <person name="Nielsen J."/>
        </authorList>
    </citation>
    <scope>NUCLEOTIDE SEQUENCE [LARGE SCALE GENOMIC DNA]</scope>
    <source>
        <strain evidence="5">IBT 11843</strain>
    </source>
</reference>
<dbReference type="OMA" id="CEQVINW"/>
<feature type="region of interest" description="Disordered" evidence="2">
    <location>
        <begin position="188"/>
        <end position="211"/>
    </location>
</feature>
<dbReference type="EMBL" id="MDYL01000001">
    <property type="protein sequence ID" value="OQD78710.1"/>
    <property type="molecule type" value="Genomic_DNA"/>
</dbReference>